<dbReference type="SMART" id="SM01088">
    <property type="entry name" value="Col_cuticle_N"/>
    <property type="match status" value="1"/>
</dbReference>
<name>A0ABD2L8T6_9BILA</name>
<evidence type="ECO:0000256" key="3">
    <source>
        <dbReference type="SAM" id="Phobius"/>
    </source>
</evidence>
<feature type="compositionally biased region" description="Pro residues" evidence="2">
    <location>
        <begin position="269"/>
        <end position="279"/>
    </location>
</feature>
<dbReference type="EMBL" id="JBICBT010000508">
    <property type="protein sequence ID" value="KAL3111312.1"/>
    <property type="molecule type" value="Genomic_DNA"/>
</dbReference>
<feature type="compositionally biased region" description="Basic residues" evidence="2">
    <location>
        <begin position="382"/>
        <end position="391"/>
    </location>
</feature>
<feature type="region of interest" description="Disordered" evidence="2">
    <location>
        <begin position="1466"/>
        <end position="1496"/>
    </location>
</feature>
<feature type="compositionally biased region" description="Gly residues" evidence="2">
    <location>
        <begin position="192"/>
        <end position="216"/>
    </location>
</feature>
<feature type="region of interest" description="Disordered" evidence="2">
    <location>
        <begin position="126"/>
        <end position="327"/>
    </location>
</feature>
<feature type="compositionally biased region" description="Basic and acidic residues" evidence="2">
    <location>
        <begin position="159"/>
        <end position="171"/>
    </location>
</feature>
<feature type="region of interest" description="Disordered" evidence="2">
    <location>
        <begin position="378"/>
        <end position="399"/>
    </location>
</feature>
<keyword evidence="3" id="KW-0812">Transmembrane</keyword>
<reference evidence="5 6" key="1">
    <citation type="submission" date="2024-10" db="EMBL/GenBank/DDBJ databases">
        <authorList>
            <person name="Kim D."/>
        </authorList>
    </citation>
    <scope>NUCLEOTIDE SEQUENCE [LARGE SCALE GENOMIC DNA]</scope>
    <source>
        <strain evidence="5">BH-2024</strain>
    </source>
</reference>
<evidence type="ECO:0000256" key="2">
    <source>
        <dbReference type="SAM" id="MobiDB-lite"/>
    </source>
</evidence>
<feature type="compositionally biased region" description="Low complexity" evidence="2">
    <location>
        <begin position="129"/>
        <end position="142"/>
    </location>
</feature>
<evidence type="ECO:0000313" key="5">
    <source>
        <dbReference type="EMBL" id="KAL3111312.1"/>
    </source>
</evidence>
<evidence type="ECO:0000313" key="6">
    <source>
        <dbReference type="Proteomes" id="UP001620626"/>
    </source>
</evidence>
<protein>
    <recommendedName>
        <fullName evidence="4">Nematode cuticle collagen N-terminal domain-containing protein</fullName>
    </recommendedName>
</protein>
<dbReference type="Pfam" id="PF04928">
    <property type="entry name" value="PAP_central"/>
    <property type="match status" value="1"/>
</dbReference>
<dbReference type="InterPro" id="IPR007012">
    <property type="entry name" value="PolA_pol_cen_dom"/>
</dbReference>
<keyword evidence="3" id="KW-0472">Membrane</keyword>
<accession>A0ABD2L8T6</accession>
<organism evidence="5 6">
    <name type="scientific">Heterodera trifolii</name>
    <dbReference type="NCBI Taxonomy" id="157864"/>
    <lineage>
        <taxon>Eukaryota</taxon>
        <taxon>Metazoa</taxon>
        <taxon>Ecdysozoa</taxon>
        <taxon>Nematoda</taxon>
        <taxon>Chromadorea</taxon>
        <taxon>Rhabditida</taxon>
        <taxon>Tylenchina</taxon>
        <taxon>Tylenchomorpha</taxon>
        <taxon>Tylenchoidea</taxon>
        <taxon>Heteroderidae</taxon>
        <taxon>Heteroderinae</taxon>
        <taxon>Heterodera</taxon>
    </lineage>
</organism>
<dbReference type="InterPro" id="IPR002486">
    <property type="entry name" value="Col_cuticle_N"/>
</dbReference>
<feature type="region of interest" description="Disordered" evidence="2">
    <location>
        <begin position="89"/>
        <end position="110"/>
    </location>
</feature>
<keyword evidence="1" id="KW-0677">Repeat</keyword>
<keyword evidence="6" id="KW-1185">Reference proteome</keyword>
<feature type="domain" description="Nematode cuticle collagen N-terminal" evidence="4">
    <location>
        <begin position="11"/>
        <end position="63"/>
    </location>
</feature>
<evidence type="ECO:0000256" key="1">
    <source>
        <dbReference type="ARBA" id="ARBA00022737"/>
    </source>
</evidence>
<dbReference type="PANTHER" id="PTHR24637">
    <property type="entry name" value="COLLAGEN"/>
    <property type="match status" value="1"/>
</dbReference>
<keyword evidence="3" id="KW-1133">Transmembrane helix</keyword>
<feature type="compositionally biased region" description="Basic residues" evidence="2">
    <location>
        <begin position="1472"/>
        <end position="1482"/>
    </location>
</feature>
<feature type="compositionally biased region" description="Low complexity" evidence="2">
    <location>
        <begin position="94"/>
        <end position="110"/>
    </location>
</feature>
<dbReference type="Gene3D" id="3.30.70.590">
    <property type="entry name" value="Poly(A) polymerase predicted RNA binding domain"/>
    <property type="match status" value="1"/>
</dbReference>
<dbReference type="Gene3D" id="1.10.1410.10">
    <property type="match status" value="1"/>
</dbReference>
<gene>
    <name evidence="5" type="ORF">niasHT_013354</name>
</gene>
<dbReference type="Proteomes" id="UP001620626">
    <property type="component" value="Unassembled WGS sequence"/>
</dbReference>
<sequence length="2367" mass="267817">MSANCYKGSRVLISVSIGGTALITFVTLITLVTLCRDINSLYDEIISDLDEFKDIANHAWKTMMDERLVKGGIAEQFGRGDAEFVRRQPRQSYADGDAAATATTGGSAATVSSTSAGICKCARQPNNCPKGPTGPKGQPGVPGEDGLPGQPGHAGQSAMHKEEAVKPKKDCFTCPAGPPGAPGPSGEQGPAGPAGGIGVPGEAGKDGQPGGQGPPGDAGLEGLAGAPGQPGQAGQPGQRAAAVPGPKGPSGLAGPPGPAGPNGGSSPGTPGPQGPPGPPGLVGQPGTEGQPGKAGQAGPPGPDAAYCPCPPRSGEVAGKQQQSAGAGIRPSNLEHHYEQLLFNAELSSSDRELLARRIIAVHFHLSIMAKLALLNESSGSRSKMKNKKSRKTEKSDDGPVDYAQAYQTIRQTIELLSAKNFVPMEHLCHLWQLELLFNRRSDTEDKARDELINGNCAKTNQLEDIQNASEVPTADWVYKFQLVMSHKHLDFLRNLLKLERMGGQFKFWRWFDIGHQIQGESSLGFRFRQLNVLEQLDKLSEVKRIMAQHLFPHQLPIYELMLALQLAVDVGNVLSMKQIYKGIFGFSVKLNVLPKSFIRWLETMILYGQIWPYFEEFWKNVDERPFLDNCWQTLNEFLVGLPILILYNDSREDVEHPDKANQYNVLPNLLKNLQAHFGELNENAKLRSKKQLGNFDRWFEELFNEDQEFREKCGEKGAEKIRHLFNGTEDEKGLLNISPRTDKITDKKTRKNDEYDKSNVQILTHLPTEMEYDQCPSKDLTIAQLSDMDDKEMKKDPTAFGLALHYMTLLHVVETPDALKQQNDGGGGGKLVHSLRELEIVAIIWYYNEHICQLFEFGEALKNKNEIFLNELKEQKQCWEKLNDLSIAKAEQLCWLCKFAYYLAFGALNIANAEWARHVASLVKVVGSPLLFSEQHLITPSAAEINDGFDCGNKENVDKLLQKFRNTTNWMRTVHFFCLRRLIKRFKQVQTVFCYGDATVCIHPTCKNNAVTRLLWMVGTNVVDKLTLSLPEIMRYEILNPAIYCSCFVEQMSHKIDSKFSQGFEARIITPTLLRMVNDFERNLKNGKCKFATTPAISAHFLRIIVAGKNQIYGQMKIGYSNTSRVALCQLMHLNNFLAESETKPAKSAKTNKKILPKWDPSLACNSEEQIENAFVESRKMVPLFELVKTNLNSNDQFRSAIKERQGAYTRLKYYLGQILFVPFVEMLQCVAPFKLYNTDVFYEDQLFFTNAIDFLLSNDFSVSIIAAMRFNIIVFVRWMDAKIKDAIKQNGTTVLAKRLATVWEDEGLRLFINLYDNTDDFDENEQLGKVKNFELISMIEASKSFVEKVLKSKKMKSADALSNDLRKCFKPMSLKIGVDFDAEVMQMMEKNHETIRWLEEIQTEQFIKLITGSDEFSAKLKKEIEVSPGERIVKLGNFIKNDQQIIDFFNFLGLNVLLMNEKNEEAEKTPVKKRKAKKKSKTGGNSNASKQLPILAQNDDDNKLAPIVDETEGSVDSYKTAFSEQGEESVNNVKKIEEFATNSENFDEIINENNSKITERPNKLFKIKDFADDAILMSVYMAFIRALLTQQQNGESDEENQWLTIGLKNGDKWSTNDEMLENCCTNCEQIAQLLNVAVFSNEIAHRLRVIKEIDNEEIETNLYKLLGKILKGMERTTTSTAQKELTKLLHFHKFGRAIVNNGTIWTQLNGEQREKTKLALFKGENTYGSTSFDEFMEKIERMEFQKKIDQNLIMHCLNDNVKKENSTFSPNILMNVITDGWQQLIIDEKQEKHGLELINQSLKSDDLKVINSASNDTFENVIKELKQTFENWNSDAIFEISFRHSLSFQNDQLESICLLPSGFELVNVLGYEICDLKRRELCRNNTIYCYFCLNANVSFIQKLWLDLMLSVPLMKITFEGISVEIRFVTVPIIRRLPSRPINAQKIGTFLRILAQVLDKKTHADHIYDEGVHKTVQRWHNVELKKWEKELSKSKAGNNDQIEINDHINALIAQRDMLLGEQRKFIKDAQIIKTLNGMLLVLADFGTYQKILEMLLNEDKMQGFKFTTKIGPTNSAFGKFRLIIAYLQKWAKVNFILSDELGYFGTKTLTLMLIKIFLLYPNGTLPFLVEKFFLTFSAWNWPLPVQLDKIDHKLGGDYLCWTPGREWIEKRQQNLKVSKHETPMPIITPTFPAQNAAKNVNLSTAKLLKNELRKAFDNVRKSVDGIVLTLEKKKFVEKYEHFIIVLCAADKYGVENFCNFVGKRLRHELLDHVERPLAEWVKLCHLLPNWITVAESVPNSDQTVGKRLWLIGIELNTSPKALSKFKSKIKSILKKKFGENIKNNYENKSGTGLETEYVDERQELAQW</sequence>
<comment type="caution">
    <text evidence="5">The sequence shown here is derived from an EMBL/GenBank/DDBJ whole genome shotgun (WGS) entry which is preliminary data.</text>
</comment>
<feature type="transmembrane region" description="Helical" evidence="3">
    <location>
        <begin position="12"/>
        <end position="34"/>
    </location>
</feature>
<evidence type="ECO:0000259" key="4">
    <source>
        <dbReference type="SMART" id="SM01088"/>
    </source>
</evidence>
<dbReference type="SUPFAM" id="SSF81631">
    <property type="entry name" value="PAP/OAS1 substrate-binding domain"/>
    <property type="match status" value="1"/>
</dbReference>
<proteinExistence type="predicted"/>
<feature type="compositionally biased region" description="Low complexity" evidence="2">
    <location>
        <begin position="281"/>
        <end position="297"/>
    </location>
</feature>
<dbReference type="PANTHER" id="PTHR24637:SF236">
    <property type="entry name" value="NEMATODE CUTICLE COLLAGEN N-TERMINAL DOMAIN-CONTAINING PROTEIN"/>
    <property type="match status" value="1"/>
</dbReference>
<dbReference type="Pfam" id="PF01484">
    <property type="entry name" value="Col_cuticle_N"/>
    <property type="match status" value="1"/>
</dbReference>
<feature type="compositionally biased region" description="Low complexity" evidence="2">
    <location>
        <begin position="217"/>
        <end position="253"/>
    </location>
</feature>